<keyword evidence="5" id="KW-1185">Reference proteome</keyword>
<dbReference type="GO" id="GO:0008270">
    <property type="term" value="F:zinc ion binding"/>
    <property type="evidence" value="ECO:0007669"/>
    <property type="project" value="InterPro"/>
</dbReference>
<dbReference type="EMBL" id="SNXZ01000008">
    <property type="protein sequence ID" value="TDP92109.1"/>
    <property type="molecule type" value="Genomic_DNA"/>
</dbReference>
<dbReference type="Pfam" id="PF00107">
    <property type="entry name" value="ADH_zinc_N"/>
    <property type="match status" value="1"/>
</dbReference>
<evidence type="ECO:0000313" key="4">
    <source>
        <dbReference type="EMBL" id="TDP92109.1"/>
    </source>
</evidence>
<dbReference type="AlphaFoldDB" id="A0A4R6RY98"/>
<accession>A0A4R6RY98</accession>
<dbReference type="PANTHER" id="PTHR48106">
    <property type="entry name" value="QUINONE OXIDOREDUCTASE PIG3-RELATED"/>
    <property type="match status" value="1"/>
</dbReference>
<dbReference type="InterPro" id="IPR047618">
    <property type="entry name" value="QOR-like"/>
</dbReference>
<gene>
    <name evidence="4" type="ORF">EV186_108322</name>
</gene>
<dbReference type="InterPro" id="IPR002364">
    <property type="entry name" value="Quin_OxRdtase/zeta-crystal_CS"/>
</dbReference>
<dbReference type="GO" id="GO:0003960">
    <property type="term" value="F:quinone reductase (NADPH) activity"/>
    <property type="evidence" value="ECO:0007669"/>
    <property type="project" value="InterPro"/>
</dbReference>
<dbReference type="InterPro" id="IPR013149">
    <property type="entry name" value="ADH-like_C"/>
</dbReference>
<sequence length="321" mass="33184">MAKAVQITETGGPEVLRVTEVPDPQAGPGELLVDVAAAGVNYVDTYHRDGTYPVQLPLVLGVEGAGTVRAVGADVTGFAAGDRVAWAMAPGSYASVAAIPQTHAVKVPEGVGDDVAAAIALQGMTAHMLTRSVYPIADGDTVLVHAAAGGVGLLLVQLAKTRGARVLATGSTEQKRELARGAGADEVFGYEGFADRVKELTDGAGVHAVYDGVGATTFDDSLASLRVRGTMALFGAASGPVPPVDPQRLNRGGSLYLTRPTLAHFMTTREELDWRAGELFEAVAAGSLNVRIGHTYPLDEAAQAHADLQGRKTTGKLLLIP</sequence>
<evidence type="ECO:0000259" key="3">
    <source>
        <dbReference type="SMART" id="SM00829"/>
    </source>
</evidence>
<dbReference type="CDD" id="cd05286">
    <property type="entry name" value="QOR2"/>
    <property type="match status" value="1"/>
</dbReference>
<dbReference type="OrthoDB" id="9805883at2"/>
<dbReference type="PANTHER" id="PTHR48106:SF13">
    <property type="entry name" value="QUINONE OXIDOREDUCTASE-RELATED"/>
    <property type="match status" value="1"/>
</dbReference>
<evidence type="ECO:0000256" key="2">
    <source>
        <dbReference type="ARBA" id="ARBA00023002"/>
    </source>
</evidence>
<name>A0A4R6RY98_LABRH</name>
<dbReference type="FunFam" id="3.40.50.720:FF:000053">
    <property type="entry name" value="Quinone oxidoreductase 1"/>
    <property type="match status" value="1"/>
</dbReference>
<dbReference type="GO" id="GO:0035925">
    <property type="term" value="F:mRNA 3'-UTR AU-rich region binding"/>
    <property type="evidence" value="ECO:0007669"/>
    <property type="project" value="TreeGrafter"/>
</dbReference>
<feature type="domain" description="Enoyl reductase (ER)" evidence="3">
    <location>
        <begin position="11"/>
        <end position="319"/>
    </location>
</feature>
<keyword evidence="2" id="KW-0560">Oxidoreductase</keyword>
<dbReference type="GO" id="GO:0005829">
    <property type="term" value="C:cytosol"/>
    <property type="evidence" value="ECO:0007669"/>
    <property type="project" value="TreeGrafter"/>
</dbReference>
<evidence type="ECO:0000256" key="1">
    <source>
        <dbReference type="ARBA" id="ARBA00022857"/>
    </source>
</evidence>
<evidence type="ECO:0000313" key="5">
    <source>
        <dbReference type="Proteomes" id="UP000295444"/>
    </source>
</evidence>
<dbReference type="PROSITE" id="PS01162">
    <property type="entry name" value="QOR_ZETA_CRYSTAL"/>
    <property type="match status" value="1"/>
</dbReference>
<dbReference type="Proteomes" id="UP000295444">
    <property type="component" value="Unassembled WGS sequence"/>
</dbReference>
<dbReference type="SUPFAM" id="SSF50129">
    <property type="entry name" value="GroES-like"/>
    <property type="match status" value="1"/>
</dbReference>
<dbReference type="GO" id="GO:0070402">
    <property type="term" value="F:NADPH binding"/>
    <property type="evidence" value="ECO:0007669"/>
    <property type="project" value="TreeGrafter"/>
</dbReference>
<dbReference type="Gene3D" id="3.40.50.720">
    <property type="entry name" value="NAD(P)-binding Rossmann-like Domain"/>
    <property type="match status" value="1"/>
</dbReference>
<dbReference type="InterPro" id="IPR011032">
    <property type="entry name" value="GroES-like_sf"/>
</dbReference>
<dbReference type="InterPro" id="IPR013154">
    <property type="entry name" value="ADH-like_N"/>
</dbReference>
<proteinExistence type="predicted"/>
<dbReference type="SUPFAM" id="SSF51735">
    <property type="entry name" value="NAD(P)-binding Rossmann-fold domains"/>
    <property type="match status" value="1"/>
</dbReference>
<dbReference type="InterPro" id="IPR036291">
    <property type="entry name" value="NAD(P)-bd_dom_sf"/>
</dbReference>
<organism evidence="4 5">
    <name type="scientific">Labedaea rhizosphaerae</name>
    <dbReference type="NCBI Taxonomy" id="598644"/>
    <lineage>
        <taxon>Bacteria</taxon>
        <taxon>Bacillati</taxon>
        <taxon>Actinomycetota</taxon>
        <taxon>Actinomycetes</taxon>
        <taxon>Pseudonocardiales</taxon>
        <taxon>Pseudonocardiaceae</taxon>
        <taxon>Labedaea</taxon>
    </lineage>
</organism>
<keyword evidence="1" id="KW-0521">NADP</keyword>
<dbReference type="Gene3D" id="3.90.180.10">
    <property type="entry name" value="Medium-chain alcohol dehydrogenases, catalytic domain"/>
    <property type="match status" value="1"/>
</dbReference>
<dbReference type="InterPro" id="IPR020843">
    <property type="entry name" value="ER"/>
</dbReference>
<reference evidence="4 5" key="1">
    <citation type="submission" date="2019-03" db="EMBL/GenBank/DDBJ databases">
        <title>Genomic Encyclopedia of Type Strains, Phase IV (KMG-IV): sequencing the most valuable type-strain genomes for metagenomic binning, comparative biology and taxonomic classification.</title>
        <authorList>
            <person name="Goeker M."/>
        </authorList>
    </citation>
    <scope>NUCLEOTIDE SEQUENCE [LARGE SCALE GENOMIC DNA]</scope>
    <source>
        <strain evidence="4 5">DSM 45361</strain>
    </source>
</reference>
<dbReference type="SMART" id="SM00829">
    <property type="entry name" value="PKS_ER"/>
    <property type="match status" value="1"/>
</dbReference>
<protein>
    <submittedName>
        <fullName evidence="4">NADPH2:quinone reductase</fullName>
    </submittedName>
</protein>
<dbReference type="RefSeq" id="WP_133853653.1">
    <property type="nucleotide sequence ID" value="NZ_SNXZ01000008.1"/>
</dbReference>
<comment type="caution">
    <text evidence="4">The sequence shown here is derived from an EMBL/GenBank/DDBJ whole genome shotgun (WGS) entry which is preliminary data.</text>
</comment>
<dbReference type="Pfam" id="PF08240">
    <property type="entry name" value="ADH_N"/>
    <property type="match status" value="1"/>
</dbReference>